<sequence length="344" mass="35638">MEHEVYVPFPVGSVREALADRVRVARSVPGFQQAAAEGRGDAVEGRLRLRIGGSTITYRGELKITAQGDGFSVKASGAEVRGQGAVRLVLKVVPRPSADGEGTRLVCSGKLSGDGRIAEFEEKVTAAAGRRLLDRFATALTERMRNGSGAGSETRAAAGIGEPDDNDRAIPGIPAPEKGEQDRSRKEDGKGKDDGSADAEARPGTDGEEDTPRSAEGGPADSEATPGVFGTEVPPPSLDPLDSEDGLVDEVDGQGGPEDADDDADGEPVDDGEGRLTAEAAHARRTMIGRSAEEVDHAPPRGRYAPVPAADSTAAAATLRWAAPAAALVVAGAVILGRALRRRR</sequence>
<feature type="transmembrane region" description="Helical" evidence="2">
    <location>
        <begin position="321"/>
        <end position="340"/>
    </location>
</feature>
<keyword evidence="2" id="KW-1133">Transmembrane helix</keyword>
<keyword evidence="2" id="KW-0812">Transmembrane</keyword>
<name>A0ABT2JPG1_9ACTN</name>
<dbReference type="PANTHER" id="PTHR38588">
    <property type="entry name" value="BLL0334 PROTEIN"/>
    <property type="match status" value="1"/>
</dbReference>
<keyword evidence="4" id="KW-1185">Reference proteome</keyword>
<evidence type="ECO:0008006" key="5">
    <source>
        <dbReference type="Google" id="ProtNLM"/>
    </source>
</evidence>
<evidence type="ECO:0000256" key="2">
    <source>
        <dbReference type="SAM" id="Phobius"/>
    </source>
</evidence>
<dbReference type="Gene3D" id="3.30.530.20">
    <property type="match status" value="1"/>
</dbReference>
<evidence type="ECO:0000313" key="3">
    <source>
        <dbReference type="EMBL" id="MCT2589711.1"/>
    </source>
</evidence>
<dbReference type="InterPro" id="IPR023393">
    <property type="entry name" value="START-like_dom_sf"/>
</dbReference>
<keyword evidence="2" id="KW-0472">Membrane</keyword>
<proteinExistence type="predicted"/>
<dbReference type="PANTHER" id="PTHR38588:SF1">
    <property type="entry name" value="BLL0334 PROTEIN"/>
    <property type="match status" value="1"/>
</dbReference>
<accession>A0ABT2JPG1</accession>
<dbReference type="SUPFAM" id="SSF55961">
    <property type="entry name" value="Bet v1-like"/>
    <property type="match status" value="1"/>
</dbReference>
<feature type="compositionally biased region" description="Acidic residues" evidence="1">
    <location>
        <begin position="241"/>
        <end position="271"/>
    </location>
</feature>
<dbReference type="InterPro" id="IPR010419">
    <property type="entry name" value="CO_DH_gsu"/>
</dbReference>
<feature type="compositionally biased region" description="Basic and acidic residues" evidence="1">
    <location>
        <begin position="177"/>
        <end position="213"/>
    </location>
</feature>
<dbReference type="EMBL" id="JAJAGO010000003">
    <property type="protein sequence ID" value="MCT2589711.1"/>
    <property type="molecule type" value="Genomic_DNA"/>
</dbReference>
<feature type="region of interest" description="Disordered" evidence="1">
    <location>
        <begin position="144"/>
        <end position="306"/>
    </location>
</feature>
<evidence type="ECO:0000313" key="4">
    <source>
        <dbReference type="Proteomes" id="UP001156389"/>
    </source>
</evidence>
<protein>
    <recommendedName>
        <fullName evidence="5">Carbon monoxide dehydrogenase subunit G</fullName>
    </recommendedName>
</protein>
<reference evidence="3 4" key="1">
    <citation type="submission" date="2021-10" db="EMBL/GenBank/DDBJ databases">
        <title>Streptomyces gossypii sp. nov., isolated from soil collected from cotton field.</title>
        <authorList>
            <person name="Ge X."/>
            <person name="Chen X."/>
            <person name="Liu W."/>
        </authorList>
    </citation>
    <scope>NUCLEOTIDE SEQUENCE [LARGE SCALE GENOMIC DNA]</scope>
    <source>
        <strain evidence="3 4">N2-109</strain>
    </source>
</reference>
<evidence type="ECO:0000256" key="1">
    <source>
        <dbReference type="SAM" id="MobiDB-lite"/>
    </source>
</evidence>
<dbReference type="Proteomes" id="UP001156389">
    <property type="component" value="Unassembled WGS sequence"/>
</dbReference>
<gene>
    <name evidence="3" type="ORF">LHJ74_07220</name>
</gene>
<organism evidence="3 4">
    <name type="scientific">Streptomyces gossypii</name>
    <dbReference type="NCBI Taxonomy" id="2883101"/>
    <lineage>
        <taxon>Bacteria</taxon>
        <taxon>Bacillati</taxon>
        <taxon>Actinomycetota</taxon>
        <taxon>Actinomycetes</taxon>
        <taxon>Kitasatosporales</taxon>
        <taxon>Streptomycetaceae</taxon>
        <taxon>Streptomyces</taxon>
    </lineage>
</organism>
<dbReference type="RefSeq" id="WP_260216712.1">
    <property type="nucleotide sequence ID" value="NZ_JAJAGO010000003.1"/>
</dbReference>
<comment type="caution">
    <text evidence="3">The sequence shown here is derived from an EMBL/GenBank/DDBJ whole genome shotgun (WGS) entry which is preliminary data.</text>
</comment>